<dbReference type="GO" id="GO:0007059">
    <property type="term" value="P:chromosome segregation"/>
    <property type="evidence" value="ECO:0007669"/>
    <property type="project" value="InterPro"/>
</dbReference>
<evidence type="ECO:0000256" key="8">
    <source>
        <dbReference type="ARBA" id="ARBA00022776"/>
    </source>
</evidence>
<dbReference type="GO" id="GO:0005876">
    <property type="term" value="C:spindle microtubule"/>
    <property type="evidence" value="ECO:0007669"/>
    <property type="project" value="InterPro"/>
</dbReference>
<reference evidence="16" key="1">
    <citation type="submission" date="2022-07" db="EMBL/GenBank/DDBJ databases">
        <title>Genome analysis of Parmales, a sister group of diatoms, reveals the evolutionary specialization of diatoms from phago-mixotrophs to photoautotrophs.</title>
        <authorList>
            <person name="Ban H."/>
            <person name="Sato S."/>
            <person name="Yoshikawa S."/>
            <person name="Kazumasa Y."/>
            <person name="Nakamura Y."/>
            <person name="Ichinomiya M."/>
            <person name="Saitoh K."/>
            <person name="Sato N."/>
            <person name="Blanc-Mathieu R."/>
            <person name="Endo H."/>
            <person name="Kuwata A."/>
            <person name="Ogata H."/>
        </authorList>
    </citation>
    <scope>NUCLEOTIDE SEQUENCE</scope>
</reference>
<comment type="caution">
    <text evidence="16">The sequence shown here is derived from an EMBL/GenBank/DDBJ whole genome shotgun (WGS) entry which is preliminary data.</text>
</comment>
<evidence type="ECO:0000256" key="2">
    <source>
        <dbReference type="ARBA" id="ARBA00004629"/>
    </source>
</evidence>
<evidence type="ECO:0000256" key="13">
    <source>
        <dbReference type="ARBA" id="ARBA00029651"/>
    </source>
</evidence>
<proteinExistence type="inferred from homology"/>
<accession>A0A9W6ZBY8</accession>
<keyword evidence="14" id="KW-0812">Transmembrane</keyword>
<keyword evidence="6" id="KW-0132">Cell division</keyword>
<keyword evidence="11" id="KW-0131">Cell cycle</keyword>
<dbReference type="PANTHER" id="PTHR32017:SF3">
    <property type="entry name" value="SPINDLE AND KINETOCHORE-ASSOCIATED PROTEIN 2"/>
    <property type="match status" value="1"/>
</dbReference>
<evidence type="ECO:0000256" key="10">
    <source>
        <dbReference type="ARBA" id="ARBA00023212"/>
    </source>
</evidence>
<evidence type="ECO:0000256" key="1">
    <source>
        <dbReference type="ARBA" id="ARBA00004186"/>
    </source>
</evidence>
<keyword evidence="9" id="KW-0995">Kinetochore</keyword>
<dbReference type="GO" id="GO:0008017">
    <property type="term" value="F:microtubule binding"/>
    <property type="evidence" value="ECO:0007669"/>
    <property type="project" value="InterPro"/>
</dbReference>
<dbReference type="InterPro" id="IPR042091">
    <property type="entry name" value="Ska2_N"/>
</dbReference>
<dbReference type="PANTHER" id="PTHR32017">
    <property type="entry name" value="SPINDLE AND KINETOCHORE-ASSOCIATED PROTEIN 2"/>
    <property type="match status" value="1"/>
</dbReference>
<evidence type="ECO:0000313" key="17">
    <source>
        <dbReference type="Proteomes" id="UP001165082"/>
    </source>
</evidence>
<dbReference type="GO" id="GO:0000278">
    <property type="term" value="P:mitotic cell cycle"/>
    <property type="evidence" value="ECO:0007669"/>
    <property type="project" value="TreeGrafter"/>
</dbReference>
<evidence type="ECO:0000259" key="15">
    <source>
        <dbReference type="Pfam" id="PF16740"/>
    </source>
</evidence>
<comment type="similarity">
    <text evidence="3">Belongs to the SKA2 family.</text>
</comment>
<keyword evidence="14" id="KW-1133">Transmembrane helix</keyword>
<protein>
    <recommendedName>
        <fullName evidence="13">Protein FAM33A</fullName>
    </recommendedName>
</protein>
<dbReference type="Pfam" id="PF16740">
    <property type="entry name" value="SKA2"/>
    <property type="match status" value="1"/>
</dbReference>
<evidence type="ECO:0000256" key="14">
    <source>
        <dbReference type="SAM" id="Phobius"/>
    </source>
</evidence>
<keyword evidence="5" id="KW-0963">Cytoplasm</keyword>
<evidence type="ECO:0000256" key="5">
    <source>
        <dbReference type="ARBA" id="ARBA00022490"/>
    </source>
</evidence>
<dbReference type="GO" id="GO:0051301">
    <property type="term" value="P:cell division"/>
    <property type="evidence" value="ECO:0007669"/>
    <property type="project" value="UniProtKB-KW"/>
</dbReference>
<dbReference type="EMBL" id="BRXZ01000710">
    <property type="protein sequence ID" value="GMH51642.1"/>
    <property type="molecule type" value="Genomic_DNA"/>
</dbReference>
<dbReference type="OrthoDB" id="193920at2759"/>
<keyword evidence="7" id="KW-0493">Microtubule</keyword>
<dbReference type="Proteomes" id="UP001165082">
    <property type="component" value="Unassembled WGS sequence"/>
</dbReference>
<keyword evidence="17" id="KW-1185">Reference proteome</keyword>
<evidence type="ECO:0000256" key="7">
    <source>
        <dbReference type="ARBA" id="ARBA00022701"/>
    </source>
</evidence>
<dbReference type="AlphaFoldDB" id="A0A9W6ZBY8"/>
<name>A0A9W6ZBY8_9STRA</name>
<dbReference type="GO" id="GO:0000940">
    <property type="term" value="C:outer kinetochore"/>
    <property type="evidence" value="ECO:0007669"/>
    <property type="project" value="InterPro"/>
</dbReference>
<gene>
    <name evidence="16" type="ORF">TrRE_jg11336</name>
</gene>
<keyword evidence="10" id="KW-0206">Cytoskeleton</keyword>
<keyword evidence="8" id="KW-0498">Mitosis</keyword>
<evidence type="ECO:0000256" key="6">
    <source>
        <dbReference type="ARBA" id="ARBA00022618"/>
    </source>
</evidence>
<evidence type="ECO:0000256" key="3">
    <source>
        <dbReference type="ARBA" id="ARBA00010684"/>
    </source>
</evidence>
<evidence type="ECO:0000313" key="16">
    <source>
        <dbReference type="EMBL" id="GMH51642.1"/>
    </source>
</evidence>
<keyword evidence="14" id="KW-0472">Membrane</keyword>
<feature type="domain" description="Ska2 N-terminal" evidence="15">
    <location>
        <begin position="77"/>
        <end position="171"/>
    </location>
</feature>
<feature type="transmembrane region" description="Helical" evidence="14">
    <location>
        <begin position="12"/>
        <end position="36"/>
    </location>
</feature>
<dbReference type="Gene3D" id="6.10.250.1380">
    <property type="match status" value="1"/>
</dbReference>
<keyword evidence="12" id="KW-0137">Centromere</keyword>
<dbReference type="InterPro" id="IPR026762">
    <property type="entry name" value="Ska2"/>
</dbReference>
<evidence type="ECO:0000256" key="9">
    <source>
        <dbReference type="ARBA" id="ARBA00022838"/>
    </source>
</evidence>
<evidence type="ECO:0000256" key="11">
    <source>
        <dbReference type="ARBA" id="ARBA00023306"/>
    </source>
</evidence>
<comment type="subcellular location">
    <subcellularLocation>
        <location evidence="2">Chromosome</location>
        <location evidence="2">Centromere</location>
        <location evidence="2">Kinetochore</location>
    </subcellularLocation>
    <subcellularLocation>
        <location evidence="1">Cytoplasm</location>
        <location evidence="1">Cytoskeleton</location>
        <location evidence="1">Spindle</location>
    </subcellularLocation>
</comment>
<keyword evidence="4" id="KW-0158">Chromosome</keyword>
<organism evidence="16 17">
    <name type="scientific">Triparma retinervis</name>
    <dbReference type="NCBI Taxonomy" id="2557542"/>
    <lineage>
        <taxon>Eukaryota</taxon>
        <taxon>Sar</taxon>
        <taxon>Stramenopiles</taxon>
        <taxon>Ochrophyta</taxon>
        <taxon>Bolidophyceae</taxon>
        <taxon>Parmales</taxon>
        <taxon>Triparmaceae</taxon>
        <taxon>Triparma</taxon>
    </lineage>
</organism>
<evidence type="ECO:0000256" key="4">
    <source>
        <dbReference type="ARBA" id="ARBA00022454"/>
    </source>
</evidence>
<sequence length="345" mass="36686">MGLIPATNEKPTASGIIASATTAPLSMLVALISGSFRRSNFALLLKFSTPVTLASSSEFLSPVEAVEANAVMEMSSETLSISLAKVANNLSLVQHAFTVDFERLEKSEAVNVNPASMLSRIQALKEKIEILGGEATKLIENRPQLVKETCQALLENYLTLGELAKRTNHKDAEVVNPFAEQAEVAADRQQLALDVANQLKFVEGQVSNVVAKVISDATKVSAASTLNSAGASTKSKGGSEAPVQILPATVEDEEFENLPNSVRGRAKLENLNALVLHLTSLHNATMALKKGHGGKSYASNYYTLKELDRAGFKVTGATGTNVLRSLTTLGRVAVDKNEGVRLAVL</sequence>
<evidence type="ECO:0000256" key="12">
    <source>
        <dbReference type="ARBA" id="ARBA00023328"/>
    </source>
</evidence>